<gene>
    <name evidence="1" type="ORF">JI746_02690</name>
</gene>
<evidence type="ECO:0000313" key="2">
    <source>
        <dbReference type="Proteomes" id="UP000622707"/>
    </source>
</evidence>
<accession>A0ABS1JIF1</accession>
<dbReference type="EMBL" id="JAEQND010000001">
    <property type="protein sequence ID" value="MBL0424002.1"/>
    <property type="molecule type" value="Genomic_DNA"/>
</dbReference>
<keyword evidence="2" id="KW-1185">Reference proteome</keyword>
<organism evidence="1 2">
    <name type="scientific">Ramlibacter alkalitolerans</name>
    <dbReference type="NCBI Taxonomy" id="2039631"/>
    <lineage>
        <taxon>Bacteria</taxon>
        <taxon>Pseudomonadati</taxon>
        <taxon>Pseudomonadota</taxon>
        <taxon>Betaproteobacteria</taxon>
        <taxon>Burkholderiales</taxon>
        <taxon>Comamonadaceae</taxon>
        <taxon>Ramlibacter</taxon>
    </lineage>
</organism>
<protein>
    <submittedName>
        <fullName evidence="1">Uncharacterized protein</fullName>
    </submittedName>
</protein>
<name>A0ABS1JIF1_9BURK</name>
<dbReference type="Proteomes" id="UP000622707">
    <property type="component" value="Unassembled WGS sequence"/>
</dbReference>
<reference evidence="1 2" key="1">
    <citation type="journal article" date="2017" name="Int. J. Syst. Evol. Microbiol.">
        <title>Ramlibacter alkalitolerans sp. nov., alkali-tolerant bacterium isolated from soil of ginseng.</title>
        <authorList>
            <person name="Lee D.H."/>
            <person name="Cha C.J."/>
        </authorList>
    </citation>
    <scope>NUCLEOTIDE SEQUENCE [LARGE SCALE GENOMIC DNA]</scope>
    <source>
        <strain evidence="1 2">KACC 19305</strain>
    </source>
</reference>
<sequence length="104" mass="10955">MADFVPGVEISTEAPTIEVTVSPDRPLPLGRQLFRLVVVDSAGNISKPDQVEVIIADQDAPTAVLRGPKVTPFGQSFGMDGSASFDAGGGKVVKWIWTYLGPAT</sequence>
<evidence type="ECO:0000313" key="1">
    <source>
        <dbReference type="EMBL" id="MBL0424002.1"/>
    </source>
</evidence>
<dbReference type="RefSeq" id="WP_201687220.1">
    <property type="nucleotide sequence ID" value="NZ_JAEQND010000001.1"/>
</dbReference>
<comment type="caution">
    <text evidence="1">The sequence shown here is derived from an EMBL/GenBank/DDBJ whole genome shotgun (WGS) entry which is preliminary data.</text>
</comment>
<proteinExistence type="predicted"/>